<dbReference type="Proteomes" id="UP001497623">
    <property type="component" value="Unassembled WGS sequence"/>
</dbReference>
<gene>
    <name evidence="1" type="ORF">MNOR_LOCUS21065</name>
</gene>
<feature type="non-terminal residue" evidence="1">
    <location>
        <position position="129"/>
    </location>
</feature>
<protein>
    <submittedName>
        <fullName evidence="1">Uncharacterized protein</fullName>
    </submittedName>
</protein>
<dbReference type="InterPro" id="IPR036036">
    <property type="entry name" value="SOCS_box-like_dom_sf"/>
</dbReference>
<sequence>MVSFLYLLLFKGRPNVDGRSKWTGPLIMTSEWLKSDILQNWQHKQYGPLKYADAHICNKEGHSALTETRRECHDGIVKIFNQIPRIPLLQSFCNSAIVRCTNKEDLKYLNLPNKLITTLENKAMPTFKG</sequence>
<evidence type="ECO:0000313" key="1">
    <source>
        <dbReference type="EMBL" id="CAL4116869.1"/>
    </source>
</evidence>
<proteinExistence type="predicted"/>
<reference evidence="1 2" key="1">
    <citation type="submission" date="2024-05" db="EMBL/GenBank/DDBJ databases">
        <authorList>
            <person name="Wallberg A."/>
        </authorList>
    </citation>
    <scope>NUCLEOTIDE SEQUENCE [LARGE SCALE GENOMIC DNA]</scope>
</reference>
<accession>A0AAV2R5I9</accession>
<evidence type="ECO:0000313" key="2">
    <source>
        <dbReference type="Proteomes" id="UP001497623"/>
    </source>
</evidence>
<keyword evidence="2" id="KW-1185">Reference proteome</keyword>
<dbReference type="GO" id="GO:0035556">
    <property type="term" value="P:intracellular signal transduction"/>
    <property type="evidence" value="ECO:0007669"/>
    <property type="project" value="InterPro"/>
</dbReference>
<organism evidence="1 2">
    <name type="scientific">Meganyctiphanes norvegica</name>
    <name type="common">Northern krill</name>
    <name type="synonym">Thysanopoda norvegica</name>
    <dbReference type="NCBI Taxonomy" id="48144"/>
    <lineage>
        <taxon>Eukaryota</taxon>
        <taxon>Metazoa</taxon>
        <taxon>Ecdysozoa</taxon>
        <taxon>Arthropoda</taxon>
        <taxon>Crustacea</taxon>
        <taxon>Multicrustacea</taxon>
        <taxon>Malacostraca</taxon>
        <taxon>Eumalacostraca</taxon>
        <taxon>Eucarida</taxon>
        <taxon>Euphausiacea</taxon>
        <taxon>Euphausiidae</taxon>
        <taxon>Meganyctiphanes</taxon>
    </lineage>
</organism>
<name>A0AAV2R5I9_MEGNR</name>
<dbReference type="AlphaFoldDB" id="A0AAV2R5I9"/>
<comment type="caution">
    <text evidence="1">The sequence shown here is derived from an EMBL/GenBank/DDBJ whole genome shotgun (WGS) entry which is preliminary data.</text>
</comment>
<dbReference type="SUPFAM" id="SSF158235">
    <property type="entry name" value="SOCS box-like"/>
    <property type="match status" value="1"/>
</dbReference>
<dbReference type="EMBL" id="CAXKWB010016697">
    <property type="protein sequence ID" value="CAL4116869.1"/>
    <property type="molecule type" value="Genomic_DNA"/>
</dbReference>